<dbReference type="InterPro" id="IPR012338">
    <property type="entry name" value="Beta-lactam/transpept-like"/>
</dbReference>
<dbReference type="InterPro" id="IPR015868">
    <property type="entry name" value="Glutaminase"/>
</dbReference>
<keyword evidence="7" id="KW-1185">Reference proteome</keyword>
<comment type="subunit">
    <text evidence="5">Homotetramer.</text>
</comment>
<comment type="caution">
    <text evidence="6">The sequence shown here is derived from an EMBL/GenBank/DDBJ whole genome shotgun (WGS) entry which is preliminary data.</text>
</comment>
<evidence type="ECO:0000256" key="5">
    <source>
        <dbReference type="HAMAP-Rule" id="MF_00313"/>
    </source>
</evidence>
<protein>
    <recommendedName>
        <fullName evidence="2 5">Glutaminase</fullName>
        <ecNumber evidence="2 5">3.5.1.2</ecNumber>
    </recommendedName>
</protein>
<evidence type="ECO:0000256" key="4">
    <source>
        <dbReference type="ARBA" id="ARBA00049534"/>
    </source>
</evidence>
<feature type="binding site" evidence="5">
    <location>
        <position position="197"/>
    </location>
    <ligand>
        <name>substrate</name>
    </ligand>
</feature>
<dbReference type="Gene3D" id="3.40.710.10">
    <property type="entry name" value="DD-peptidase/beta-lactamase superfamily"/>
    <property type="match status" value="1"/>
</dbReference>
<accession>A0ABV1MZN3</accession>
<dbReference type="EMBL" id="JBEGDG010000042">
    <property type="protein sequence ID" value="MEQ6357980.1"/>
    <property type="molecule type" value="Genomic_DNA"/>
</dbReference>
<evidence type="ECO:0000256" key="1">
    <source>
        <dbReference type="ARBA" id="ARBA00011076"/>
    </source>
</evidence>
<keyword evidence="3 5" id="KW-0378">Hydrolase</keyword>
<evidence type="ECO:0000313" key="7">
    <source>
        <dbReference type="Proteomes" id="UP001478862"/>
    </source>
</evidence>
<comment type="similarity">
    <text evidence="1 5">Belongs to the glutaminase family.</text>
</comment>
<name>A0ABV1MZN3_9BACI</name>
<proteinExistence type="inferred from homology"/>
<dbReference type="GO" id="GO:0004359">
    <property type="term" value="F:glutaminase activity"/>
    <property type="evidence" value="ECO:0007669"/>
    <property type="project" value="UniProtKB-EC"/>
</dbReference>
<dbReference type="Proteomes" id="UP001478862">
    <property type="component" value="Unassembled WGS sequence"/>
</dbReference>
<dbReference type="EC" id="3.5.1.2" evidence="2 5"/>
<dbReference type="Gene3D" id="1.10.1500.10">
    <property type="match status" value="1"/>
</dbReference>
<keyword evidence="5" id="KW-0007">Acetylation</keyword>
<dbReference type="HAMAP" id="MF_00313">
    <property type="entry name" value="Glutaminase"/>
    <property type="match status" value="1"/>
</dbReference>
<dbReference type="RefSeq" id="WP_349662264.1">
    <property type="nucleotide sequence ID" value="NZ_JBEGDG010000042.1"/>
</dbReference>
<organism evidence="6 7">
    <name type="scientific">Lysinibacillus zambalensis</name>
    <dbReference type="NCBI Taxonomy" id="3160866"/>
    <lineage>
        <taxon>Bacteria</taxon>
        <taxon>Bacillati</taxon>
        <taxon>Bacillota</taxon>
        <taxon>Bacilli</taxon>
        <taxon>Bacillales</taxon>
        <taxon>Bacillaceae</taxon>
        <taxon>Lysinibacillus</taxon>
    </lineage>
</organism>
<dbReference type="NCBIfam" id="TIGR03814">
    <property type="entry name" value="Gln_ase"/>
    <property type="match status" value="1"/>
</dbReference>
<feature type="binding site" evidence="5">
    <location>
        <position position="166"/>
    </location>
    <ligand>
        <name>substrate</name>
    </ligand>
</feature>
<sequence>MPTEHNNHKNNQLAAEWVEQFRPFAKEGQCASYIPVLAEKDSNQLAISIIGTNNDEMKAGETTELFTLQSVSKVVTFILACMERGLPYVLERVDVEPTGDTFNSIIRLESHQPGKPFNPMINAGAITVSSMLDGNSPQEKVSKILCFLEQMIGKKLKVNEEVYQSEWQTANRNRSLAYYLMDSGFLDCPVEEALEVYLKQCAIEVNVSDLAMIGLVIANDGYHPLTKTQLFPKQVAKLAKALMVTCGMYNASGKFAAFIGLPAKSGVSGAILAAVPSHAGLDSPFPAGCGIGIYGPAIDDIGNSVAGVNLLKHIATEWNMNIF</sequence>
<gene>
    <name evidence="5" type="primary">glsA</name>
    <name evidence="6" type="ORF">ABNX05_25630</name>
</gene>
<feature type="binding site" evidence="5">
    <location>
        <position position="70"/>
    </location>
    <ligand>
        <name>substrate</name>
    </ligand>
</feature>
<evidence type="ECO:0000256" key="3">
    <source>
        <dbReference type="ARBA" id="ARBA00022801"/>
    </source>
</evidence>
<feature type="binding site" evidence="5">
    <location>
        <position position="122"/>
    </location>
    <ligand>
        <name>substrate</name>
    </ligand>
</feature>
<comment type="catalytic activity">
    <reaction evidence="4 5">
        <text>L-glutamine + H2O = L-glutamate + NH4(+)</text>
        <dbReference type="Rhea" id="RHEA:15889"/>
        <dbReference type="ChEBI" id="CHEBI:15377"/>
        <dbReference type="ChEBI" id="CHEBI:28938"/>
        <dbReference type="ChEBI" id="CHEBI:29985"/>
        <dbReference type="ChEBI" id="CHEBI:58359"/>
        <dbReference type="EC" id="3.5.1.2"/>
    </reaction>
</comment>
<reference evidence="6 7" key="1">
    <citation type="submission" date="2024-06" db="EMBL/GenBank/DDBJ databases">
        <title>Lysinibacillus zambalefons sp. nov., a Novel Firmicute Isolated from the Poon Bato Zambales Hyperalkaline Spring.</title>
        <authorList>
            <person name="Aja J.A."/>
            <person name="Lazaro J.E.H."/>
            <person name="Llorin L.D."/>
            <person name="Lim K.R."/>
            <person name="Teodosio J."/>
            <person name="Dalisay D.S."/>
        </authorList>
    </citation>
    <scope>NUCLEOTIDE SEQUENCE [LARGE SCALE GENOMIC DNA]</scope>
    <source>
        <strain evidence="6 7">M3</strain>
    </source>
</reference>
<dbReference type="NCBIfam" id="NF009021">
    <property type="entry name" value="PRK12357.1"/>
    <property type="match status" value="1"/>
</dbReference>
<feature type="binding site" evidence="5">
    <location>
        <position position="249"/>
    </location>
    <ligand>
        <name>substrate</name>
    </ligand>
</feature>
<feature type="binding site" evidence="5">
    <location>
        <position position="173"/>
    </location>
    <ligand>
        <name>substrate</name>
    </ligand>
</feature>
<feature type="binding site" evidence="5">
    <location>
        <position position="267"/>
    </location>
    <ligand>
        <name>substrate</name>
    </ligand>
</feature>
<evidence type="ECO:0000313" key="6">
    <source>
        <dbReference type="EMBL" id="MEQ6357980.1"/>
    </source>
</evidence>
<dbReference type="SUPFAM" id="SSF56601">
    <property type="entry name" value="beta-lactamase/transpeptidase-like"/>
    <property type="match status" value="1"/>
</dbReference>
<evidence type="ECO:0000256" key="2">
    <source>
        <dbReference type="ARBA" id="ARBA00012918"/>
    </source>
</evidence>
<dbReference type="Pfam" id="PF04960">
    <property type="entry name" value="Glutaminase"/>
    <property type="match status" value="1"/>
</dbReference>
<dbReference type="PANTHER" id="PTHR12544">
    <property type="entry name" value="GLUTAMINASE"/>
    <property type="match status" value="1"/>
</dbReference>
<dbReference type="PANTHER" id="PTHR12544:SF32">
    <property type="entry name" value="GLUTAMINASE 1"/>
    <property type="match status" value="1"/>
</dbReference>